<dbReference type="AlphaFoldDB" id="A0A2G9RBE8"/>
<proteinExistence type="predicted"/>
<evidence type="ECO:0000313" key="1">
    <source>
        <dbReference type="EMBL" id="PIO25228.1"/>
    </source>
</evidence>
<name>A0A2G9RBE8_AQUCT</name>
<keyword evidence="2" id="KW-1185">Reference proteome</keyword>
<reference evidence="2" key="1">
    <citation type="journal article" date="2017" name="Nat. Commun.">
        <title>The North American bullfrog draft genome provides insight into hormonal regulation of long noncoding RNA.</title>
        <authorList>
            <person name="Hammond S.A."/>
            <person name="Warren R.L."/>
            <person name="Vandervalk B.P."/>
            <person name="Kucuk E."/>
            <person name="Khan H."/>
            <person name="Gibb E.A."/>
            <person name="Pandoh P."/>
            <person name="Kirk H."/>
            <person name="Zhao Y."/>
            <person name="Jones M."/>
            <person name="Mungall A.J."/>
            <person name="Coope R."/>
            <person name="Pleasance S."/>
            <person name="Moore R.A."/>
            <person name="Holt R.A."/>
            <person name="Round J.M."/>
            <person name="Ohora S."/>
            <person name="Walle B.V."/>
            <person name="Veldhoen N."/>
            <person name="Helbing C.C."/>
            <person name="Birol I."/>
        </authorList>
    </citation>
    <scope>NUCLEOTIDE SEQUENCE [LARGE SCALE GENOMIC DNA]</scope>
</reference>
<feature type="non-terminal residue" evidence="1">
    <location>
        <position position="1"/>
    </location>
</feature>
<dbReference type="Proteomes" id="UP000228934">
    <property type="component" value="Unassembled WGS sequence"/>
</dbReference>
<dbReference type="EMBL" id="KV944285">
    <property type="protein sequence ID" value="PIO25228.1"/>
    <property type="molecule type" value="Genomic_DNA"/>
</dbReference>
<protein>
    <submittedName>
        <fullName evidence="1">Uncharacterized protein</fullName>
    </submittedName>
</protein>
<organism evidence="1 2">
    <name type="scientific">Aquarana catesbeiana</name>
    <name type="common">American bullfrog</name>
    <name type="synonym">Rana catesbeiana</name>
    <dbReference type="NCBI Taxonomy" id="8400"/>
    <lineage>
        <taxon>Eukaryota</taxon>
        <taxon>Metazoa</taxon>
        <taxon>Chordata</taxon>
        <taxon>Craniata</taxon>
        <taxon>Vertebrata</taxon>
        <taxon>Euteleostomi</taxon>
        <taxon>Amphibia</taxon>
        <taxon>Batrachia</taxon>
        <taxon>Anura</taxon>
        <taxon>Neobatrachia</taxon>
        <taxon>Ranoidea</taxon>
        <taxon>Ranidae</taxon>
        <taxon>Aquarana</taxon>
    </lineage>
</organism>
<evidence type="ECO:0000313" key="2">
    <source>
        <dbReference type="Proteomes" id="UP000228934"/>
    </source>
</evidence>
<accession>A0A2G9RBE8</accession>
<gene>
    <name evidence="1" type="ORF">AB205_0146750</name>
</gene>
<sequence length="144" mass="16623">EPVIRRILQSGVYIILEVDSLYTKDPVVTWEDSNKHGQYKRFAEKHIRSIRRESGDGSYSLTFTCDASTLGDLLGLKDKYIKATIEHEAMESAKNIYFLRTKGYFYILSESGKKQLDQADRETSERFISNTHLEMNETENSVES</sequence>